<evidence type="ECO:0000256" key="1">
    <source>
        <dbReference type="SAM" id="Phobius"/>
    </source>
</evidence>
<dbReference type="Pfam" id="PF04773">
    <property type="entry name" value="FecR"/>
    <property type="match status" value="1"/>
</dbReference>
<dbReference type="RefSeq" id="WP_281756171.1">
    <property type="nucleotide sequence ID" value="NZ_BRVP01000027.1"/>
</dbReference>
<evidence type="ECO:0000313" key="4">
    <source>
        <dbReference type="EMBL" id="GLB53886.1"/>
    </source>
</evidence>
<dbReference type="Gene3D" id="3.55.50.30">
    <property type="match status" value="1"/>
</dbReference>
<feature type="transmembrane region" description="Helical" evidence="1">
    <location>
        <begin position="40"/>
        <end position="57"/>
    </location>
</feature>
<dbReference type="AlphaFoldDB" id="A0A9W6EW71"/>
<keyword evidence="1" id="KW-0812">Transmembrane</keyword>
<feature type="domain" description="FecR protein" evidence="2">
    <location>
        <begin position="127"/>
        <end position="221"/>
    </location>
</feature>
<name>A0A9W6EW71_9FLAO</name>
<keyword evidence="1" id="KW-1133">Transmembrane helix</keyword>
<dbReference type="Pfam" id="PF16344">
    <property type="entry name" value="FecR_C"/>
    <property type="match status" value="1"/>
</dbReference>
<organism evidence="4 5">
    <name type="scientific">Neptunitalea chrysea</name>
    <dbReference type="NCBI Taxonomy" id="1647581"/>
    <lineage>
        <taxon>Bacteria</taxon>
        <taxon>Pseudomonadati</taxon>
        <taxon>Bacteroidota</taxon>
        <taxon>Flavobacteriia</taxon>
        <taxon>Flavobacteriales</taxon>
        <taxon>Flavobacteriaceae</taxon>
        <taxon>Neptunitalea</taxon>
    </lineage>
</organism>
<evidence type="ECO:0000259" key="2">
    <source>
        <dbReference type="Pfam" id="PF04773"/>
    </source>
</evidence>
<comment type="caution">
    <text evidence="4">The sequence shown here is derived from an EMBL/GenBank/DDBJ whole genome shotgun (WGS) entry which is preliminary data.</text>
</comment>
<evidence type="ECO:0000259" key="3">
    <source>
        <dbReference type="Pfam" id="PF16344"/>
    </source>
</evidence>
<gene>
    <name evidence="4" type="ORF">NBRC110019_29270</name>
</gene>
<feature type="domain" description="Protein FecR C-terminal" evidence="3">
    <location>
        <begin position="271"/>
        <end position="339"/>
    </location>
</feature>
<dbReference type="PIRSF" id="PIRSF018266">
    <property type="entry name" value="FecR"/>
    <property type="match status" value="1"/>
</dbReference>
<keyword evidence="1" id="KW-0472">Membrane</keyword>
<dbReference type="Proteomes" id="UP001143545">
    <property type="component" value="Unassembled WGS sequence"/>
</dbReference>
<dbReference type="PANTHER" id="PTHR30273">
    <property type="entry name" value="PERIPLASMIC SIGNAL SENSOR AND SIGMA FACTOR ACTIVATOR FECR-RELATED"/>
    <property type="match status" value="1"/>
</dbReference>
<dbReference type="Gene3D" id="2.60.120.1440">
    <property type="match status" value="1"/>
</dbReference>
<dbReference type="PANTHER" id="PTHR30273:SF2">
    <property type="entry name" value="PROTEIN FECR"/>
    <property type="match status" value="1"/>
</dbReference>
<sequence length="340" mass="38687">MKDIEKKLLNNFQEKDKTLLKKRIMSSVERYKRKRKIKRLYWAAAIAVLIIVSGAVYKNAQRFDDSYVKLLETTKVGTIKEVQLVLSDDVLTVSKSDSIIVYNNSDNMVLIGNSKTAKNSAIVMNTVVVPYGRHTQLKLADGTHIWLNAGSKLVYPSSFSGDKRIVYLEGEAAFDVAHDKQHPFTVKAKNHEIEVLGTVFNVSCYSDEKAVTTALESGSVRINYESGNILNTKKSVTITPGTIASYNKDEKQVSTKEGNVSNYFLWRKGLIVFKNDDMEYILKRLSRYYNVPIEVRNKDRFQQTFSGYLDLKTNIEEVLNIISESSTFTYTKQENNIIIE</sequence>
<proteinExistence type="predicted"/>
<keyword evidence="5" id="KW-1185">Reference proteome</keyword>
<dbReference type="FunFam" id="2.60.120.1440:FF:000001">
    <property type="entry name" value="Putative anti-sigma factor"/>
    <property type="match status" value="1"/>
</dbReference>
<dbReference type="EMBL" id="BRVP01000027">
    <property type="protein sequence ID" value="GLB53886.1"/>
    <property type="molecule type" value="Genomic_DNA"/>
</dbReference>
<dbReference type="InterPro" id="IPR032508">
    <property type="entry name" value="FecR_C"/>
</dbReference>
<protein>
    <submittedName>
        <fullName evidence="4">Anti-sigma factor</fullName>
    </submittedName>
</protein>
<dbReference type="InterPro" id="IPR006860">
    <property type="entry name" value="FecR"/>
</dbReference>
<reference evidence="4" key="1">
    <citation type="submission" date="2022-07" db="EMBL/GenBank/DDBJ databases">
        <title>Taxonomy of Novel Oxalotrophic and Methylotrophic Bacteria.</title>
        <authorList>
            <person name="Sahin N."/>
            <person name="Tani A."/>
        </authorList>
    </citation>
    <scope>NUCLEOTIDE SEQUENCE</scope>
    <source>
        <strain evidence="4">AM327</strain>
    </source>
</reference>
<accession>A0A9W6EW71</accession>
<evidence type="ECO:0000313" key="5">
    <source>
        <dbReference type="Proteomes" id="UP001143545"/>
    </source>
</evidence>
<dbReference type="InterPro" id="IPR012373">
    <property type="entry name" value="Ferrdict_sens_TM"/>
</dbReference>
<dbReference type="GO" id="GO:0016989">
    <property type="term" value="F:sigma factor antagonist activity"/>
    <property type="evidence" value="ECO:0007669"/>
    <property type="project" value="TreeGrafter"/>
</dbReference>